<dbReference type="GO" id="GO:0004140">
    <property type="term" value="F:dephospho-CoA kinase activity"/>
    <property type="evidence" value="ECO:0007669"/>
    <property type="project" value="TreeGrafter"/>
</dbReference>
<keyword evidence="2" id="KW-0808">Transferase</keyword>
<dbReference type="PANTHER" id="PTHR10695">
    <property type="entry name" value="DEPHOSPHO-COA KINASE-RELATED"/>
    <property type="match status" value="1"/>
</dbReference>
<proteinExistence type="predicted"/>
<keyword evidence="2" id="KW-0548">Nucleotidyltransferase</keyword>
<evidence type="ECO:0000313" key="3">
    <source>
        <dbReference type="Proteomes" id="UP000011083"/>
    </source>
</evidence>
<dbReference type="CDD" id="cd02164">
    <property type="entry name" value="PPAT_CoAS"/>
    <property type="match status" value="1"/>
</dbReference>
<protein>
    <submittedName>
        <fullName evidence="2">Cytidylyltransferase</fullName>
    </submittedName>
</protein>
<reference evidence="2 3" key="1">
    <citation type="journal article" date="2013" name="Genome Biol.">
        <title>Genome of Acanthamoeba castellanii highlights extensive lateral gene transfer and early evolution of tyrosine kinase signaling.</title>
        <authorList>
            <person name="Clarke M."/>
            <person name="Lohan A.J."/>
            <person name="Liu B."/>
            <person name="Lagkouvardos I."/>
            <person name="Roy S."/>
            <person name="Zafar N."/>
            <person name="Bertelli C."/>
            <person name="Schilde C."/>
            <person name="Kianianmomeni A."/>
            <person name="Burglin T.R."/>
            <person name="Frech C."/>
            <person name="Turcotte B."/>
            <person name="Kopec K.O."/>
            <person name="Synnott J.M."/>
            <person name="Choo C."/>
            <person name="Paponov I."/>
            <person name="Finkler A."/>
            <person name="Soon Heng Tan C."/>
            <person name="Hutchins A.P."/>
            <person name="Weinmeier T."/>
            <person name="Rattei T."/>
            <person name="Chu J.S."/>
            <person name="Gimenez G."/>
            <person name="Irimia M."/>
            <person name="Rigden D.J."/>
            <person name="Fitzpatrick D.A."/>
            <person name="Lorenzo-Morales J."/>
            <person name="Bateman A."/>
            <person name="Chiu C.H."/>
            <person name="Tang P."/>
            <person name="Hegemann P."/>
            <person name="Fromm H."/>
            <person name="Raoult D."/>
            <person name="Greub G."/>
            <person name="Miranda-Saavedra D."/>
            <person name="Chen N."/>
            <person name="Nash P."/>
            <person name="Ginger M.L."/>
            <person name="Horn M."/>
            <person name="Schaap P."/>
            <person name="Caler L."/>
            <person name="Loftus B."/>
        </authorList>
    </citation>
    <scope>NUCLEOTIDE SEQUENCE [LARGE SCALE GENOMIC DNA]</scope>
    <source>
        <strain evidence="2 3">Neff</strain>
    </source>
</reference>
<sequence length="310" mass="33596">MEGVSKLAGAALVEAPFGWPHEKPQAVVALIKEARSHLQRGPATRLYLLLVGAEHQVSEKELEEVLAGYYAAAMEVDDELEVVVLPPFALHNYDPRTDLRDIAVLLTLAPVSVEAQVEVNAARSSKGLPALAFDQLETVTCTDQALQSLTQGFPTYKETVLGGTFDRLHAGHKIMLTIAVLSTEQKMVVGITGDEMLKNKKHGDVMQPYQQRASTTVDFLNAINPSVAYETIEINDPYGPTLTGPTFNAIIVSEETQKGAADINEKRKANGLQPLEVIVVQLVHAPPGLGEGKLSSTALREKYKKQHTGA</sequence>
<feature type="domain" description="Cytidyltransferase-like" evidence="1">
    <location>
        <begin position="160"/>
        <end position="301"/>
    </location>
</feature>
<dbReference type="OrthoDB" id="330671at2759"/>
<dbReference type="SUPFAM" id="SSF52374">
    <property type="entry name" value="Nucleotidylyl transferase"/>
    <property type="match status" value="1"/>
</dbReference>
<dbReference type="Proteomes" id="UP000011083">
    <property type="component" value="Unassembled WGS sequence"/>
</dbReference>
<dbReference type="NCBIfam" id="NF001985">
    <property type="entry name" value="PRK00777.1"/>
    <property type="match status" value="1"/>
</dbReference>
<dbReference type="KEGG" id="acan:ACA1_091640"/>
<dbReference type="Pfam" id="PF01467">
    <property type="entry name" value="CTP_transf_like"/>
    <property type="match status" value="1"/>
</dbReference>
<dbReference type="EMBL" id="KB008103">
    <property type="protein sequence ID" value="ELR12654.1"/>
    <property type="molecule type" value="Genomic_DNA"/>
</dbReference>
<keyword evidence="3" id="KW-1185">Reference proteome</keyword>
<dbReference type="InterPro" id="IPR014729">
    <property type="entry name" value="Rossmann-like_a/b/a_fold"/>
</dbReference>
<dbReference type="GeneID" id="14913454"/>
<dbReference type="FunFam" id="3.40.50.620:FF:000089">
    <property type="entry name" value="Bifunctional coenzyme A synthase"/>
    <property type="match status" value="1"/>
</dbReference>
<dbReference type="PANTHER" id="PTHR10695:SF46">
    <property type="entry name" value="BIFUNCTIONAL COENZYME A SYNTHASE-RELATED"/>
    <property type="match status" value="1"/>
</dbReference>
<dbReference type="GO" id="GO:0015937">
    <property type="term" value="P:coenzyme A biosynthetic process"/>
    <property type="evidence" value="ECO:0007669"/>
    <property type="project" value="TreeGrafter"/>
</dbReference>
<dbReference type="InterPro" id="IPR004821">
    <property type="entry name" value="Cyt_trans-like"/>
</dbReference>
<dbReference type="GO" id="GO:0016779">
    <property type="term" value="F:nucleotidyltransferase activity"/>
    <property type="evidence" value="ECO:0007669"/>
    <property type="project" value="UniProtKB-KW"/>
</dbReference>
<dbReference type="RefSeq" id="XP_004334667.1">
    <property type="nucleotide sequence ID" value="XM_004334619.1"/>
</dbReference>
<evidence type="ECO:0000313" key="2">
    <source>
        <dbReference type="EMBL" id="ELR12654.1"/>
    </source>
</evidence>
<gene>
    <name evidence="2" type="ORF">ACA1_091640</name>
</gene>
<dbReference type="Gene3D" id="3.40.50.620">
    <property type="entry name" value="HUPs"/>
    <property type="match status" value="1"/>
</dbReference>
<dbReference type="AlphaFoldDB" id="L8GIJ5"/>
<dbReference type="STRING" id="1257118.L8GIJ5"/>
<dbReference type="VEuPathDB" id="AmoebaDB:ACA1_091640"/>
<organism evidence="2 3">
    <name type="scientific">Acanthamoeba castellanii (strain ATCC 30010 / Neff)</name>
    <dbReference type="NCBI Taxonomy" id="1257118"/>
    <lineage>
        <taxon>Eukaryota</taxon>
        <taxon>Amoebozoa</taxon>
        <taxon>Discosea</taxon>
        <taxon>Longamoebia</taxon>
        <taxon>Centramoebida</taxon>
        <taxon>Acanthamoebidae</taxon>
        <taxon>Acanthamoeba</taxon>
    </lineage>
</organism>
<name>L8GIJ5_ACACF</name>
<evidence type="ECO:0000259" key="1">
    <source>
        <dbReference type="Pfam" id="PF01467"/>
    </source>
</evidence>
<accession>L8GIJ5</accession>